<reference evidence="2 3" key="1">
    <citation type="submission" date="2024-03" db="EMBL/GenBank/DDBJ databases">
        <title>A high-quality draft genome sequence of Diaporthe vaccinii, a causative agent of upright dieback and viscid rot disease in cranberry plants.</title>
        <authorList>
            <person name="Sarrasin M."/>
            <person name="Lang B.F."/>
            <person name="Burger G."/>
        </authorList>
    </citation>
    <scope>NUCLEOTIDE SEQUENCE [LARGE SCALE GENOMIC DNA]</scope>
    <source>
        <strain evidence="2 3">IS7</strain>
    </source>
</reference>
<protein>
    <submittedName>
        <fullName evidence="2">Uncharacterized protein</fullName>
    </submittedName>
</protein>
<evidence type="ECO:0000256" key="1">
    <source>
        <dbReference type="SAM" id="MobiDB-lite"/>
    </source>
</evidence>
<accession>A0ABR4DYT3</accession>
<gene>
    <name evidence="2" type="ORF">FJTKL_02132</name>
</gene>
<evidence type="ECO:0000313" key="2">
    <source>
        <dbReference type="EMBL" id="KAL2275336.1"/>
    </source>
</evidence>
<dbReference type="EMBL" id="JBAWTH010000137">
    <property type="protein sequence ID" value="KAL2275336.1"/>
    <property type="molecule type" value="Genomic_DNA"/>
</dbReference>
<keyword evidence="3" id="KW-1185">Reference proteome</keyword>
<proteinExistence type="predicted"/>
<comment type="caution">
    <text evidence="2">The sequence shown here is derived from an EMBL/GenBank/DDBJ whole genome shotgun (WGS) entry which is preliminary data.</text>
</comment>
<evidence type="ECO:0000313" key="3">
    <source>
        <dbReference type="Proteomes" id="UP001600888"/>
    </source>
</evidence>
<sequence length="123" mass="13139">MNEDLARGDFPINQSKSCTETGRAARGCLKTPNQTPPLSMKPKPALVETFRSLRVNKSPATEPTACVWSTGTPEQETFIEDGAKTSISIESQSDRPGVSKKAALAMAITEGCGDVSCVTFDFP</sequence>
<feature type="region of interest" description="Disordered" evidence="1">
    <location>
        <begin position="1"/>
        <end position="42"/>
    </location>
</feature>
<name>A0ABR4DYT3_9PEZI</name>
<organism evidence="2 3">
    <name type="scientific">Diaporthe vaccinii</name>
    <dbReference type="NCBI Taxonomy" id="105482"/>
    <lineage>
        <taxon>Eukaryota</taxon>
        <taxon>Fungi</taxon>
        <taxon>Dikarya</taxon>
        <taxon>Ascomycota</taxon>
        <taxon>Pezizomycotina</taxon>
        <taxon>Sordariomycetes</taxon>
        <taxon>Sordariomycetidae</taxon>
        <taxon>Diaporthales</taxon>
        <taxon>Diaporthaceae</taxon>
        <taxon>Diaporthe</taxon>
        <taxon>Diaporthe eres species complex</taxon>
    </lineage>
</organism>
<dbReference type="Proteomes" id="UP001600888">
    <property type="component" value="Unassembled WGS sequence"/>
</dbReference>